<dbReference type="AlphaFoldDB" id="A0ABD2WI06"/>
<reference evidence="7 8" key="1">
    <citation type="journal article" date="2024" name="bioRxiv">
        <title>A reference genome for Trichogramma kaykai: A tiny desert-dwelling parasitoid wasp with competing sex-ratio distorters.</title>
        <authorList>
            <person name="Culotta J."/>
            <person name="Lindsey A.R."/>
        </authorList>
    </citation>
    <scope>NUCLEOTIDE SEQUENCE [LARGE SCALE GENOMIC DNA]</scope>
    <source>
        <strain evidence="7 8">KSX58</strain>
    </source>
</reference>
<dbReference type="InterPro" id="IPR050505">
    <property type="entry name" value="WDR55/POC1"/>
</dbReference>
<dbReference type="InterPro" id="IPR001680">
    <property type="entry name" value="WD40_rpt"/>
</dbReference>
<dbReference type="EMBL" id="JBJJXI010000104">
    <property type="protein sequence ID" value="KAL3392462.1"/>
    <property type="molecule type" value="Genomic_DNA"/>
</dbReference>
<evidence type="ECO:0000313" key="7">
    <source>
        <dbReference type="EMBL" id="KAL3392462.1"/>
    </source>
</evidence>
<keyword evidence="2 5" id="KW-0853">WD repeat</keyword>
<feature type="repeat" description="WD" evidence="5">
    <location>
        <begin position="334"/>
        <end position="375"/>
    </location>
</feature>
<comment type="similarity">
    <text evidence="1">Belongs to the WD repeat WDR55 family.</text>
</comment>
<evidence type="ECO:0000256" key="5">
    <source>
        <dbReference type="PROSITE-ProRule" id="PRU00221"/>
    </source>
</evidence>
<dbReference type="Gene3D" id="2.130.10.10">
    <property type="entry name" value="YVTN repeat-like/Quinoprotein amine dehydrogenase"/>
    <property type="match status" value="2"/>
</dbReference>
<dbReference type="SMART" id="SM00320">
    <property type="entry name" value="WD40"/>
    <property type="match status" value="6"/>
</dbReference>
<dbReference type="Proteomes" id="UP001627154">
    <property type="component" value="Unassembled WGS sequence"/>
</dbReference>
<dbReference type="InterPro" id="IPR015943">
    <property type="entry name" value="WD40/YVTN_repeat-like_dom_sf"/>
</dbReference>
<evidence type="ECO:0000256" key="6">
    <source>
        <dbReference type="SAM" id="MobiDB-lite"/>
    </source>
</evidence>
<feature type="repeat" description="WD" evidence="5">
    <location>
        <begin position="121"/>
        <end position="162"/>
    </location>
</feature>
<evidence type="ECO:0000256" key="2">
    <source>
        <dbReference type="ARBA" id="ARBA00022574"/>
    </source>
</evidence>
<comment type="caution">
    <text evidence="7">The sequence shown here is derived from an EMBL/GenBank/DDBJ whole genome shotgun (WGS) entry which is preliminary data.</text>
</comment>
<feature type="region of interest" description="Disordered" evidence="6">
    <location>
        <begin position="1"/>
        <end position="60"/>
    </location>
</feature>
<dbReference type="PROSITE" id="PS50294">
    <property type="entry name" value="WD_REPEATS_REGION"/>
    <property type="match status" value="1"/>
</dbReference>
<keyword evidence="3" id="KW-0677">Repeat</keyword>
<feature type="repeat" description="WD" evidence="5">
    <location>
        <begin position="164"/>
        <end position="204"/>
    </location>
</feature>
<proteinExistence type="inferred from homology"/>
<dbReference type="InterPro" id="IPR036322">
    <property type="entry name" value="WD40_repeat_dom_sf"/>
</dbReference>
<organism evidence="7 8">
    <name type="scientific">Trichogramma kaykai</name>
    <dbReference type="NCBI Taxonomy" id="54128"/>
    <lineage>
        <taxon>Eukaryota</taxon>
        <taxon>Metazoa</taxon>
        <taxon>Ecdysozoa</taxon>
        <taxon>Arthropoda</taxon>
        <taxon>Hexapoda</taxon>
        <taxon>Insecta</taxon>
        <taxon>Pterygota</taxon>
        <taxon>Neoptera</taxon>
        <taxon>Endopterygota</taxon>
        <taxon>Hymenoptera</taxon>
        <taxon>Apocrita</taxon>
        <taxon>Proctotrupomorpha</taxon>
        <taxon>Chalcidoidea</taxon>
        <taxon>Trichogrammatidae</taxon>
        <taxon>Trichogramma</taxon>
    </lineage>
</organism>
<protein>
    <recommendedName>
        <fullName evidence="4">WD repeat-containing protein 55 homolog</fullName>
    </recommendedName>
</protein>
<sequence>MVAPPIPLRKSYHNGSESDDDFDMQQSIGELNAYCDDETERDEKTEENENEEEEEDPVIQAIKRNHVLKTNHPKDIVVEDLISEICFHPNENYIALASISGDVLIYDYTSTNEEQTPLFTLEAHEKSCRDIDFSSDGKKIFSCGKDKAIFIHDFETQKLTGMFENAHKRPIYTLCIINQNNFATGDENGTVNLWDLRQRNLKPVFSLKECDDYINGMLANDEEKFLVCTSGDGTLTTFDMRAKKMHCKTEDYPEEFTCLGLFKRGRKIVTCGNKGNMYLFNWGEFGLHTDKILCKNNLSINCMIPITETIGIYGSEDGYIRTQSIFPDKPLGVVGQHEVSVENLDVNNDGSIIASSSGEGPIKFWNVSYLEEINVSERVKGGRKSGMNRNLPSSKIDHAANFFADL</sequence>
<gene>
    <name evidence="7" type="ORF">TKK_012987</name>
</gene>
<feature type="compositionally biased region" description="Acidic residues" evidence="6">
    <location>
        <begin position="35"/>
        <end position="57"/>
    </location>
</feature>
<dbReference type="PANTHER" id="PTHR44019">
    <property type="entry name" value="WD REPEAT-CONTAINING PROTEIN 55"/>
    <property type="match status" value="1"/>
</dbReference>
<evidence type="ECO:0000256" key="1">
    <source>
        <dbReference type="ARBA" id="ARBA00007625"/>
    </source>
</evidence>
<dbReference type="SUPFAM" id="SSF50978">
    <property type="entry name" value="WD40 repeat-like"/>
    <property type="match status" value="1"/>
</dbReference>
<evidence type="ECO:0000256" key="3">
    <source>
        <dbReference type="ARBA" id="ARBA00022737"/>
    </source>
</evidence>
<accession>A0ABD2WI06</accession>
<keyword evidence="8" id="KW-1185">Reference proteome</keyword>
<evidence type="ECO:0000256" key="4">
    <source>
        <dbReference type="ARBA" id="ARBA00023478"/>
    </source>
</evidence>
<dbReference type="PANTHER" id="PTHR44019:SF20">
    <property type="entry name" value="WD REPEAT-CONTAINING PROTEIN 55"/>
    <property type="match status" value="1"/>
</dbReference>
<dbReference type="PROSITE" id="PS50082">
    <property type="entry name" value="WD_REPEATS_2"/>
    <property type="match status" value="3"/>
</dbReference>
<name>A0ABD2WI06_9HYME</name>
<dbReference type="Pfam" id="PF24796">
    <property type="entry name" value="WDR55"/>
    <property type="match status" value="1"/>
</dbReference>
<evidence type="ECO:0000313" key="8">
    <source>
        <dbReference type="Proteomes" id="UP001627154"/>
    </source>
</evidence>